<dbReference type="PANTHER" id="PTHR23063">
    <property type="entry name" value="PHOSPHOLIPID ACYLTRANSFERASE"/>
    <property type="match status" value="1"/>
</dbReference>
<dbReference type="InterPro" id="IPR002123">
    <property type="entry name" value="Plipid/glycerol_acylTrfase"/>
</dbReference>
<dbReference type="GO" id="GO:0006629">
    <property type="term" value="P:lipid metabolic process"/>
    <property type="evidence" value="ECO:0007669"/>
    <property type="project" value="UniProtKB-KW"/>
</dbReference>
<evidence type="ECO:0000256" key="1">
    <source>
        <dbReference type="ARBA" id="ARBA00004370"/>
    </source>
</evidence>
<evidence type="ECO:0000313" key="12">
    <source>
        <dbReference type="Proteomes" id="UP000309389"/>
    </source>
</evidence>
<evidence type="ECO:0000256" key="9">
    <source>
        <dbReference type="SAM" id="Phobius"/>
    </source>
</evidence>
<evidence type="ECO:0000259" key="10">
    <source>
        <dbReference type="SMART" id="SM00563"/>
    </source>
</evidence>
<dbReference type="SUPFAM" id="SSF69593">
    <property type="entry name" value="Glycerol-3-phosphate (1)-acyltransferase"/>
    <property type="match status" value="1"/>
</dbReference>
<comment type="caution">
    <text evidence="11">The sequence shown here is derived from an EMBL/GenBank/DDBJ whole genome shotgun (WGS) entry which is preliminary data.</text>
</comment>
<protein>
    <submittedName>
        <fullName evidence="11">1-acyl-sn-glycerol-3-phosphate acyltransferase</fullName>
    </submittedName>
</protein>
<dbReference type="Pfam" id="PF01553">
    <property type="entry name" value="Acyltransferase"/>
    <property type="match status" value="1"/>
</dbReference>
<evidence type="ECO:0000256" key="2">
    <source>
        <dbReference type="ARBA" id="ARBA00022679"/>
    </source>
</evidence>
<reference evidence="11 12" key="1">
    <citation type="submission" date="2019-04" db="EMBL/GenBank/DDBJ databases">
        <title>Altererythrobacter aquimixticola sp. nov., isolated from sediment of junction between the ocean and a freshwater spring.</title>
        <authorList>
            <person name="Yoon J.-H."/>
        </authorList>
    </citation>
    <scope>NUCLEOTIDE SEQUENCE [LARGE SCALE GENOMIC DNA]</scope>
    <source>
        <strain evidence="11 12">SSKS-13</strain>
    </source>
</reference>
<feature type="region of interest" description="Disordered" evidence="8">
    <location>
        <begin position="47"/>
        <end position="124"/>
    </location>
</feature>
<dbReference type="Proteomes" id="UP000309389">
    <property type="component" value="Unassembled WGS sequence"/>
</dbReference>
<name>A0A4T3F6M3_9SPHN</name>
<evidence type="ECO:0000313" key="11">
    <source>
        <dbReference type="EMBL" id="TIX50516.1"/>
    </source>
</evidence>
<dbReference type="GO" id="GO:0016020">
    <property type="term" value="C:membrane"/>
    <property type="evidence" value="ECO:0007669"/>
    <property type="project" value="UniProtKB-SubCell"/>
</dbReference>
<keyword evidence="6 9" id="KW-0472">Membrane</keyword>
<dbReference type="GO" id="GO:0016746">
    <property type="term" value="F:acyltransferase activity"/>
    <property type="evidence" value="ECO:0007669"/>
    <property type="project" value="UniProtKB-KW"/>
</dbReference>
<dbReference type="EMBL" id="SSHH01000002">
    <property type="protein sequence ID" value="TIX50516.1"/>
    <property type="molecule type" value="Genomic_DNA"/>
</dbReference>
<feature type="compositionally biased region" description="Basic residues" evidence="8">
    <location>
        <begin position="56"/>
        <end position="70"/>
    </location>
</feature>
<evidence type="ECO:0000256" key="8">
    <source>
        <dbReference type="SAM" id="MobiDB-lite"/>
    </source>
</evidence>
<keyword evidence="7 11" id="KW-0012">Acyltransferase</keyword>
<dbReference type="OrthoDB" id="9806880at2"/>
<keyword evidence="12" id="KW-1185">Reference proteome</keyword>
<keyword evidence="5" id="KW-0443">Lipid metabolism</keyword>
<sequence>MRRARIAHYRTAARDRQGAVRKQRPSRCRGAACACICHRPQDLHRHRLPHGPPVRGSRHPRPPRFRRWPRPLRSCARGASRPFDRRGNGQGRRIRRSGAGSLAEGHRRKARLSPGRPPDGALRRPYRPRGVGGVGLGWRWLLVIARVLAWVLVFAAIVIPHLLLTLFGRRDIVPPRFLGALAWIAGVRIRVKGRPQRHALLLANHISWIDILALAGVSRTAFVAHSGLADNAALAWLCRQNGTVFITRDKRQSVAEQVGQVQDRLGHGRLTIFPEATTSDGTRLLPFRSSLLSAVERLPRDVVVQPVALEYENAPGMCWVGDEPGLENFARIMGRMRAIELTIHFLAPLTSEAMENRKIMAAVAQREIADVLPIGGEEEMDRTMP</sequence>
<evidence type="ECO:0000256" key="5">
    <source>
        <dbReference type="ARBA" id="ARBA00023098"/>
    </source>
</evidence>
<accession>A0A4T3F6M3</accession>
<organism evidence="11 12">
    <name type="scientific">Alteraurantiacibacter aquimixticola</name>
    <dbReference type="NCBI Taxonomy" id="2489173"/>
    <lineage>
        <taxon>Bacteria</taxon>
        <taxon>Pseudomonadati</taxon>
        <taxon>Pseudomonadota</taxon>
        <taxon>Alphaproteobacteria</taxon>
        <taxon>Sphingomonadales</taxon>
        <taxon>Erythrobacteraceae</taxon>
        <taxon>Alteraurantiacibacter</taxon>
    </lineage>
</organism>
<dbReference type="CDD" id="cd07989">
    <property type="entry name" value="LPLAT_AGPAT-like"/>
    <property type="match status" value="1"/>
</dbReference>
<evidence type="ECO:0000256" key="6">
    <source>
        <dbReference type="ARBA" id="ARBA00023136"/>
    </source>
</evidence>
<dbReference type="PANTHER" id="PTHR23063:SF52">
    <property type="entry name" value="LYSOPHOSPHATIDYLCHOLINE ACYLTRANSFERASE"/>
    <property type="match status" value="1"/>
</dbReference>
<keyword evidence="2 11" id="KW-0808">Transferase</keyword>
<dbReference type="AlphaFoldDB" id="A0A4T3F6M3"/>
<comment type="subcellular location">
    <subcellularLocation>
        <location evidence="1">Membrane</location>
    </subcellularLocation>
</comment>
<gene>
    <name evidence="11" type="ORF">E5222_09615</name>
</gene>
<evidence type="ECO:0000256" key="4">
    <source>
        <dbReference type="ARBA" id="ARBA00022989"/>
    </source>
</evidence>
<feature type="transmembrane region" description="Helical" evidence="9">
    <location>
        <begin position="147"/>
        <end position="167"/>
    </location>
</feature>
<dbReference type="SMART" id="SM00563">
    <property type="entry name" value="PlsC"/>
    <property type="match status" value="1"/>
</dbReference>
<proteinExistence type="predicted"/>
<evidence type="ECO:0000256" key="7">
    <source>
        <dbReference type="ARBA" id="ARBA00023315"/>
    </source>
</evidence>
<keyword evidence="3 9" id="KW-0812">Transmembrane</keyword>
<feature type="domain" description="Phospholipid/glycerol acyltransferase" evidence="10">
    <location>
        <begin position="199"/>
        <end position="312"/>
    </location>
</feature>
<keyword evidence="4 9" id="KW-1133">Transmembrane helix</keyword>
<evidence type="ECO:0000256" key="3">
    <source>
        <dbReference type="ARBA" id="ARBA00022692"/>
    </source>
</evidence>